<dbReference type="Gene3D" id="6.10.250.3170">
    <property type="match status" value="1"/>
</dbReference>
<feature type="compositionally biased region" description="Polar residues" evidence="1">
    <location>
        <begin position="775"/>
        <end position="788"/>
    </location>
</feature>
<proteinExistence type="predicted"/>
<reference evidence="3 4" key="1">
    <citation type="journal article" date="2022" name="Nat. Ecol. Evol.">
        <title>A masculinizing supergene underlies an exaggerated male reproductive morph in a spider.</title>
        <authorList>
            <person name="Hendrickx F."/>
            <person name="De Corte Z."/>
            <person name="Sonet G."/>
            <person name="Van Belleghem S.M."/>
            <person name="Kostlbacher S."/>
            <person name="Vangestel C."/>
        </authorList>
    </citation>
    <scope>NUCLEOTIDE SEQUENCE [LARGE SCALE GENOMIC DNA]</scope>
    <source>
        <strain evidence="3">W744_W776</strain>
    </source>
</reference>
<dbReference type="Proteomes" id="UP000827092">
    <property type="component" value="Unassembled WGS sequence"/>
</dbReference>
<evidence type="ECO:0000256" key="1">
    <source>
        <dbReference type="SAM" id="MobiDB-lite"/>
    </source>
</evidence>
<dbReference type="GO" id="GO:0035035">
    <property type="term" value="F:histone acetyltransferase binding"/>
    <property type="evidence" value="ECO:0007669"/>
    <property type="project" value="TreeGrafter"/>
</dbReference>
<feature type="compositionally biased region" description="Pro residues" evidence="1">
    <location>
        <begin position="1179"/>
        <end position="1189"/>
    </location>
</feature>
<dbReference type="EMBL" id="JAFNEN010000125">
    <property type="protein sequence ID" value="KAG8193293.1"/>
    <property type="molecule type" value="Genomic_DNA"/>
</dbReference>
<dbReference type="PANTHER" id="PTHR22443:SF18">
    <property type="entry name" value="NON-SPECIFIC LETHAL 1, ISOFORM M"/>
    <property type="match status" value="1"/>
</dbReference>
<name>A0AAV6VCA6_9ARAC</name>
<keyword evidence="4" id="KW-1185">Reference proteome</keyword>
<feature type="compositionally biased region" description="Polar residues" evidence="1">
    <location>
        <begin position="399"/>
        <end position="415"/>
    </location>
</feature>
<gene>
    <name evidence="3" type="ORF">JTE90_003780</name>
</gene>
<dbReference type="GO" id="GO:0044545">
    <property type="term" value="C:NSL complex"/>
    <property type="evidence" value="ECO:0007669"/>
    <property type="project" value="TreeGrafter"/>
</dbReference>
<evidence type="ECO:0000259" key="2">
    <source>
        <dbReference type="SMART" id="SM01300"/>
    </source>
</evidence>
<evidence type="ECO:0000313" key="4">
    <source>
        <dbReference type="Proteomes" id="UP000827092"/>
    </source>
</evidence>
<feature type="domain" description="PEHE" evidence="2">
    <location>
        <begin position="1079"/>
        <end position="1210"/>
    </location>
</feature>
<dbReference type="SMART" id="SM01300">
    <property type="entry name" value="PEHE"/>
    <property type="match status" value="1"/>
</dbReference>
<dbReference type="InterPro" id="IPR029332">
    <property type="entry name" value="PEHE_dom"/>
</dbReference>
<accession>A0AAV6VCA6</accession>
<organism evidence="3 4">
    <name type="scientific">Oedothorax gibbosus</name>
    <dbReference type="NCBI Taxonomy" id="931172"/>
    <lineage>
        <taxon>Eukaryota</taxon>
        <taxon>Metazoa</taxon>
        <taxon>Ecdysozoa</taxon>
        <taxon>Arthropoda</taxon>
        <taxon>Chelicerata</taxon>
        <taxon>Arachnida</taxon>
        <taxon>Araneae</taxon>
        <taxon>Araneomorphae</taxon>
        <taxon>Entelegynae</taxon>
        <taxon>Araneoidea</taxon>
        <taxon>Linyphiidae</taxon>
        <taxon>Erigoninae</taxon>
        <taxon>Oedothorax</taxon>
    </lineage>
</organism>
<feature type="compositionally biased region" description="Basic and acidic residues" evidence="1">
    <location>
        <begin position="1204"/>
        <end position="1219"/>
    </location>
</feature>
<dbReference type="InterPro" id="IPR026180">
    <property type="entry name" value="NSL1"/>
</dbReference>
<feature type="region of interest" description="Disordered" evidence="1">
    <location>
        <begin position="1173"/>
        <end position="1219"/>
    </location>
</feature>
<sequence>MAPALTKADRRANCLPVVISDPFCVSKTDASDNRKDKINQIAKLSLRCPPLPNNKRKPPHKIWVRTSGAEIPTTKNRISAIDLRTDFVNGKLGLHVEPKTKPCHGTNVRTVAAAAKVRLKYTMNKNNSSFKNMGLAKANTSLGLHSMKRMDRISQFSPNDKGNSSDLETGTGDISRVVADPTSSDLKATFSIVRIVQPALEQSIEEVSSSSRNSIASSKHDTFVSLSDSETLPVLANDSITGLVADNCGIQLSPDINSTLSSRDFVLPISLPGTESPLAASKIEAANNTHPCDLHSYSQSPLAASSCCDTIPINKTNNENCLLEEIDSLLPAVGDASMLTKVNDENSLLDVIEALLPAASDTSMLDKVNSDNCSSNEVQDKTVLYTASAASTSKSTTSEDLTSHSTSLPNCTTEETPFEYEDMSPLSPSSPPLSPGCPSDIEAAASPCSTFSSSSTLSADEHPLLSSSEDNGDSVYFQFPDTNDHVEVTALGFAQIPCTTVRSWFNNTPIPCGPDVGSRCCTIPKQDESSLASMLREQEKVLQVALRESEVLLRQHTIRHVRKDMRTLVSHYQKKFDVPCQRPSRRALKDTTLDNRTPEGVSRGGFQTPRRVSRDTVDVQAEALQGEEARTLCTNDLVNLIRRLEPPKVAVQIPQDGDLSSPEPELEVAADDSEEARNKGKALLATMKGLLRSADPNMTDSSDEASSDVDDALEDSVQKRALWNFMKKRAALASRSTWLIARIHELENQLNTVTGHLKVVSASTGEVLFEDSENTDLSTAGTGGTSLPSAPKPNRPKGLGRPVNGYLNHKLSKSSTSLLERRLSNVSSENPEPQCSRTRPLNTSAFQKRKILATTGMHLTNPKLAKLSMVNCDCNCKDDVPPCILCMGRYSCVQSIDPDSLPLLDRVSLLDPNFHPLLSYEKDVPLLVHYENILKKNEAQYQTVRPPSPVINSHQSLRFGRFGDARSRSRKINKYARTLLSAKYRNKKHFRKHKLVFGKWRKFQNKSHFHARDRIRRLSIASSNSSHDSPVPSPGSAYDDGFGYDLRRRRDDNQFDIDDVIIPYSNKKSRLVKFEFKDIEIPSWRSKAFGNLPAIDIEEDTSDAAFIKRHEGYEIAERKIIRNGGGAKCFFNTWQKRSSRMHRSDSRADSSGANTPDPVLLYDQDIVFQDTSSQLISNPPSPALSPPATPLSNLVSDDSQPALRGERRRSGGAKRSTEEVLRSTMDYDEVAPYSPRVFPLPDIDVEKMLGEADHRYDTDVTASGASCPASPDLSTSSASSFEDDDDITDPEWRVVSRESGSGEPILLKFTKR</sequence>
<feature type="region of interest" description="Disordered" evidence="1">
    <location>
        <begin position="772"/>
        <end position="839"/>
    </location>
</feature>
<comment type="caution">
    <text evidence="3">The sequence shown here is derived from an EMBL/GenBank/DDBJ whole genome shotgun (WGS) entry which is preliminary data.</text>
</comment>
<protein>
    <recommendedName>
        <fullName evidence="2">PEHE domain-containing protein</fullName>
    </recommendedName>
</protein>
<feature type="region of interest" description="Disordered" evidence="1">
    <location>
        <begin position="592"/>
        <end position="611"/>
    </location>
</feature>
<feature type="region of interest" description="Disordered" evidence="1">
    <location>
        <begin position="1259"/>
        <end position="1299"/>
    </location>
</feature>
<feature type="compositionally biased region" description="Low complexity" evidence="1">
    <location>
        <begin position="1268"/>
        <end position="1280"/>
    </location>
</feature>
<feature type="compositionally biased region" description="Polar residues" evidence="1">
    <location>
        <begin position="154"/>
        <end position="168"/>
    </location>
</feature>
<feature type="compositionally biased region" description="Polar residues" evidence="1">
    <location>
        <begin position="813"/>
        <end position="839"/>
    </location>
</feature>
<dbReference type="PANTHER" id="PTHR22443">
    <property type="entry name" value="NON-SPECIFIC LETHAL 1, ISOFORM M"/>
    <property type="match status" value="1"/>
</dbReference>
<evidence type="ECO:0000313" key="3">
    <source>
        <dbReference type="EMBL" id="KAG8193293.1"/>
    </source>
</evidence>
<feature type="region of interest" description="Disordered" evidence="1">
    <location>
        <begin position="653"/>
        <end position="676"/>
    </location>
</feature>
<feature type="region of interest" description="Disordered" evidence="1">
    <location>
        <begin position="154"/>
        <end position="174"/>
    </location>
</feature>
<feature type="region of interest" description="Disordered" evidence="1">
    <location>
        <begin position="390"/>
        <end position="439"/>
    </location>
</feature>
<feature type="compositionally biased region" description="Acidic residues" evidence="1">
    <location>
        <begin position="664"/>
        <end position="674"/>
    </location>
</feature>